<dbReference type="HOGENOM" id="CLU_415024_0_0_1"/>
<dbReference type="AlphaFoldDB" id="A0A0C2S090"/>
<feature type="region of interest" description="Disordered" evidence="1">
    <location>
        <begin position="638"/>
        <end position="661"/>
    </location>
</feature>
<gene>
    <name evidence="2" type="ORF">M378DRAFT_17429</name>
</gene>
<evidence type="ECO:0000313" key="2">
    <source>
        <dbReference type="EMBL" id="KIL56055.1"/>
    </source>
</evidence>
<dbReference type="EMBL" id="KN818451">
    <property type="protein sequence ID" value="KIL56055.1"/>
    <property type="molecule type" value="Genomic_DNA"/>
</dbReference>
<feature type="compositionally biased region" description="Polar residues" evidence="1">
    <location>
        <begin position="418"/>
        <end position="533"/>
    </location>
</feature>
<reference evidence="2 3" key="1">
    <citation type="submission" date="2014-04" db="EMBL/GenBank/DDBJ databases">
        <title>Evolutionary Origins and Diversification of the Mycorrhizal Mutualists.</title>
        <authorList>
            <consortium name="DOE Joint Genome Institute"/>
            <consortium name="Mycorrhizal Genomics Consortium"/>
            <person name="Kohler A."/>
            <person name="Kuo A."/>
            <person name="Nagy L.G."/>
            <person name="Floudas D."/>
            <person name="Copeland A."/>
            <person name="Barry K.W."/>
            <person name="Cichocki N."/>
            <person name="Veneault-Fourrey C."/>
            <person name="LaButti K."/>
            <person name="Lindquist E.A."/>
            <person name="Lipzen A."/>
            <person name="Lundell T."/>
            <person name="Morin E."/>
            <person name="Murat C."/>
            <person name="Riley R."/>
            <person name="Ohm R."/>
            <person name="Sun H."/>
            <person name="Tunlid A."/>
            <person name="Henrissat B."/>
            <person name="Grigoriev I.V."/>
            <person name="Hibbett D.S."/>
            <person name="Martin F."/>
        </authorList>
    </citation>
    <scope>NUCLEOTIDE SEQUENCE [LARGE SCALE GENOMIC DNA]</scope>
    <source>
        <strain evidence="2 3">Koide BX008</strain>
    </source>
</reference>
<name>A0A0C2S090_AMAMK</name>
<dbReference type="Proteomes" id="UP000054549">
    <property type="component" value="Unassembled WGS sequence"/>
</dbReference>
<organism evidence="2 3">
    <name type="scientific">Amanita muscaria (strain Koide BX008)</name>
    <dbReference type="NCBI Taxonomy" id="946122"/>
    <lineage>
        <taxon>Eukaryota</taxon>
        <taxon>Fungi</taxon>
        <taxon>Dikarya</taxon>
        <taxon>Basidiomycota</taxon>
        <taxon>Agaricomycotina</taxon>
        <taxon>Agaricomycetes</taxon>
        <taxon>Agaricomycetidae</taxon>
        <taxon>Agaricales</taxon>
        <taxon>Pluteineae</taxon>
        <taxon>Amanitaceae</taxon>
        <taxon>Amanita</taxon>
    </lineage>
</organism>
<dbReference type="OrthoDB" id="3263422at2759"/>
<feature type="compositionally biased region" description="Low complexity" evidence="1">
    <location>
        <begin position="646"/>
        <end position="661"/>
    </location>
</feature>
<feature type="compositionally biased region" description="Polar residues" evidence="1">
    <location>
        <begin position="377"/>
        <end position="394"/>
    </location>
</feature>
<dbReference type="InParanoid" id="A0A0C2S090"/>
<evidence type="ECO:0000313" key="3">
    <source>
        <dbReference type="Proteomes" id="UP000054549"/>
    </source>
</evidence>
<feature type="region of interest" description="Disordered" evidence="1">
    <location>
        <begin position="278"/>
        <end position="592"/>
    </location>
</feature>
<sequence>MSSSTAGLWGGSLPQEFRFPSDYSFPASQMPASSRYSGDSAHTAQIPSSINLDIIAAATHEILIRSGNPAYTNLHANFTRLSAEAQSSRDETLVKSYEDFIQHLKSTVLRQEARIEHLEKSEPQVSTSDFRGAYSLTTTHQISAPPNGPAFKIPPAPPMYDKDNYPGVRFWSQESWHEYANRQEECGTSVPKLDFLTDKDGAVVSSDHLKEMTRHAKMAWSELYYYRLAPEQWGKRSAQATDYFSNTMMDKFEEFRLCDDRWKAEVFGTVKFPDWASKVRDSSHSSLPRAIPSFRTSEDGQTKKPLKQAVKKRKIKNSPPSNVQVIDIDDKEPETAEVEHGPQASSHGATSRRKRKRPDDMDSDHSGSSSGDDSKTMDTTPQSGPAPVTTSDTTGKPGDSSEHSRSSTQGPFPGLQGMDSNTPATHHNQTSEVQTTLQASITPSSPKASTAVSSTAPNAIASRQATSPNNDATLSSVSANGHDNAVRTSVTSLPGNSDAPGTSAMQTGPSPETLENTPSENAPGTTPMPSTDQFEPDQSGGNFRRPRPRRIRPNPLENHNVPPTAPSIPVHDPPTATTTKKSNPRLAKPKENCVTDRNLYMIDYLETQPPNSVTNEQFTKVWSNLDANVKAQYKARAVREKKNAKTKPTPAAAAGTAAQIE</sequence>
<proteinExistence type="predicted"/>
<evidence type="ECO:0000256" key="1">
    <source>
        <dbReference type="SAM" id="MobiDB-lite"/>
    </source>
</evidence>
<feature type="compositionally biased region" description="Basic residues" evidence="1">
    <location>
        <begin position="304"/>
        <end position="316"/>
    </location>
</feature>
<keyword evidence="3" id="KW-1185">Reference proteome</keyword>
<accession>A0A0C2S090</accession>
<protein>
    <submittedName>
        <fullName evidence="2">Uncharacterized protein</fullName>
    </submittedName>
</protein>